<gene>
    <name evidence="2" type="ORF">IE996_16225</name>
</gene>
<keyword evidence="1" id="KW-0812">Transmembrane</keyword>
<evidence type="ECO:0000313" key="2">
    <source>
        <dbReference type="EMBL" id="MBD3709460.1"/>
    </source>
</evidence>
<name>A0A927DLP9_KLEPN</name>
<sequence length="112" mass="13122">MAHHTTERFLDSGKRWSSFGKRWQTGGPFLITFIYILLFFNRKKTKGAGLRQNRKVNSSEQSVNTSDLNCSPLNLLYYLFFYLKVNSSEQLYVKKTNGEYAFPETFLWQAGF</sequence>
<protein>
    <submittedName>
        <fullName evidence="2">Uncharacterized protein</fullName>
    </submittedName>
</protein>
<evidence type="ECO:0000256" key="1">
    <source>
        <dbReference type="SAM" id="Phobius"/>
    </source>
</evidence>
<keyword evidence="1" id="KW-0472">Membrane</keyword>
<feature type="transmembrane region" description="Helical" evidence="1">
    <location>
        <begin position="23"/>
        <end position="41"/>
    </location>
</feature>
<evidence type="ECO:0000313" key="3">
    <source>
        <dbReference type="Proteomes" id="UP000616340"/>
    </source>
</evidence>
<dbReference type="EMBL" id="JACXTN010000001">
    <property type="protein sequence ID" value="MBD3709460.1"/>
    <property type="molecule type" value="Genomic_DNA"/>
</dbReference>
<comment type="caution">
    <text evidence="2">The sequence shown here is derived from an EMBL/GenBank/DDBJ whole genome shotgun (WGS) entry which is preliminary data.</text>
</comment>
<dbReference type="AlphaFoldDB" id="A0A927DLP9"/>
<dbReference type="Proteomes" id="UP000616340">
    <property type="component" value="Unassembled WGS sequence"/>
</dbReference>
<organism evidence="2 3">
    <name type="scientific">Klebsiella pneumoniae</name>
    <dbReference type="NCBI Taxonomy" id="573"/>
    <lineage>
        <taxon>Bacteria</taxon>
        <taxon>Pseudomonadati</taxon>
        <taxon>Pseudomonadota</taxon>
        <taxon>Gammaproteobacteria</taxon>
        <taxon>Enterobacterales</taxon>
        <taxon>Enterobacteriaceae</taxon>
        <taxon>Klebsiella/Raoultella group</taxon>
        <taxon>Klebsiella</taxon>
        <taxon>Klebsiella pneumoniae complex</taxon>
    </lineage>
</organism>
<reference evidence="2" key="1">
    <citation type="submission" date="2020-07" db="EMBL/GenBank/DDBJ databases">
        <title>Clinical and genomic characterization of carbapenemase-producing Enterobacterales causing secondary infections during the COVID-19 crisis at a New York City hospital.</title>
        <authorList>
            <person name="Gomez-Simmonds A."/>
            <person name="Annavajhala M.K."/>
            <person name="Uhlemann A.-C."/>
        </authorList>
    </citation>
    <scope>NUCLEOTIDE SEQUENCE</scope>
    <source>
        <strain evidence="2">NK1677</strain>
    </source>
</reference>
<proteinExistence type="predicted"/>
<keyword evidence="1" id="KW-1133">Transmembrane helix</keyword>
<accession>A0A927DLP9</accession>